<dbReference type="GO" id="GO:0004523">
    <property type="term" value="F:RNA-DNA hybrid ribonuclease activity"/>
    <property type="evidence" value="ECO:0007669"/>
    <property type="project" value="InterPro"/>
</dbReference>
<dbReference type="Pfam" id="PF13456">
    <property type="entry name" value="RVT_3"/>
    <property type="match status" value="1"/>
</dbReference>
<feature type="domain" description="RNase H type-1" evidence="1">
    <location>
        <begin position="67"/>
        <end position="135"/>
    </location>
</feature>
<reference evidence="2" key="1">
    <citation type="journal article" date="2012" name="Nature">
        <title>The tomato genome sequence provides insights into fleshy fruit evolution.</title>
        <authorList>
            <consortium name="Tomato Genome Consortium"/>
        </authorList>
    </citation>
    <scope>NUCLEOTIDE SEQUENCE [LARGE SCALE GENOMIC DNA]</scope>
    <source>
        <strain evidence="2">cv. Heinz 1706</strain>
    </source>
</reference>
<dbReference type="Gene3D" id="3.30.420.10">
    <property type="entry name" value="Ribonuclease H-like superfamily/Ribonuclease H"/>
    <property type="match status" value="1"/>
</dbReference>
<dbReference type="AlphaFoldDB" id="A0A3Q7HP54"/>
<sequence length="156" mass="17423">MWKIWKARNSKSFNGEVVGPKDIVNKDLFYFHEYESNLIPPSPPRVIHSCNDDRNLTVAQDGIVMFVDASVHKEKKTASIDVAATDSYGNLLHAFGTPIQYVGKVITAEAIAIRMAMENAREKGWSKVQISSDAKKKCGGYGTTMNYSLMGDRDYL</sequence>
<organism evidence="2">
    <name type="scientific">Solanum lycopersicum</name>
    <name type="common">Tomato</name>
    <name type="synonym">Lycopersicon esculentum</name>
    <dbReference type="NCBI Taxonomy" id="4081"/>
    <lineage>
        <taxon>Eukaryota</taxon>
        <taxon>Viridiplantae</taxon>
        <taxon>Streptophyta</taxon>
        <taxon>Embryophyta</taxon>
        <taxon>Tracheophyta</taxon>
        <taxon>Spermatophyta</taxon>
        <taxon>Magnoliopsida</taxon>
        <taxon>eudicotyledons</taxon>
        <taxon>Gunneridae</taxon>
        <taxon>Pentapetalae</taxon>
        <taxon>asterids</taxon>
        <taxon>lamiids</taxon>
        <taxon>Solanales</taxon>
        <taxon>Solanaceae</taxon>
        <taxon>Solanoideae</taxon>
        <taxon>Solaneae</taxon>
        <taxon>Solanum</taxon>
        <taxon>Solanum subgen. Lycopersicon</taxon>
    </lineage>
</organism>
<dbReference type="InterPro" id="IPR052929">
    <property type="entry name" value="RNase_H-like_EbsB-rel"/>
</dbReference>
<dbReference type="EnsemblPlants" id="Solyc08g067650.1.1">
    <property type="protein sequence ID" value="Solyc08g067650.1.1.1"/>
    <property type="gene ID" value="Solyc08g067650.1"/>
</dbReference>
<keyword evidence="3" id="KW-1185">Reference proteome</keyword>
<dbReference type="Gramene" id="Solyc08g067650.1.1">
    <property type="protein sequence ID" value="Solyc08g067650.1.1.1"/>
    <property type="gene ID" value="Solyc08g067650.1"/>
</dbReference>
<protein>
    <recommendedName>
        <fullName evidence="1">RNase H type-1 domain-containing protein</fullName>
    </recommendedName>
</protein>
<proteinExistence type="predicted"/>
<name>A0A3Q7HP54_SOLLC</name>
<dbReference type="InterPro" id="IPR002156">
    <property type="entry name" value="RNaseH_domain"/>
</dbReference>
<accession>A0A3Q7HP54</accession>
<dbReference type="InterPro" id="IPR012337">
    <property type="entry name" value="RNaseH-like_sf"/>
</dbReference>
<dbReference type="PANTHER" id="PTHR47074:SF48">
    <property type="entry name" value="POLYNUCLEOTIDYL TRANSFERASE, RIBONUCLEASE H-LIKE SUPERFAMILY PROTEIN"/>
    <property type="match status" value="1"/>
</dbReference>
<evidence type="ECO:0000259" key="1">
    <source>
        <dbReference type="Pfam" id="PF13456"/>
    </source>
</evidence>
<dbReference type="InterPro" id="IPR036397">
    <property type="entry name" value="RNaseH_sf"/>
</dbReference>
<dbReference type="STRING" id="4081.A0A3Q7HP54"/>
<reference evidence="2" key="2">
    <citation type="submission" date="2019-01" db="UniProtKB">
        <authorList>
            <consortium name="EnsemblPlants"/>
        </authorList>
    </citation>
    <scope>IDENTIFICATION</scope>
    <source>
        <strain evidence="2">cv. Heinz 1706</strain>
    </source>
</reference>
<dbReference type="GO" id="GO:0003676">
    <property type="term" value="F:nucleic acid binding"/>
    <property type="evidence" value="ECO:0007669"/>
    <property type="project" value="InterPro"/>
</dbReference>
<dbReference type="OMA" id="FHEYESN"/>
<dbReference type="SUPFAM" id="SSF53098">
    <property type="entry name" value="Ribonuclease H-like"/>
    <property type="match status" value="1"/>
</dbReference>
<dbReference type="Proteomes" id="UP000004994">
    <property type="component" value="Chromosome 8"/>
</dbReference>
<evidence type="ECO:0000313" key="3">
    <source>
        <dbReference type="Proteomes" id="UP000004994"/>
    </source>
</evidence>
<dbReference type="InParanoid" id="A0A3Q7HP54"/>
<dbReference type="PaxDb" id="4081-Solyc08g067650.1.1"/>
<dbReference type="PANTHER" id="PTHR47074">
    <property type="entry name" value="BNAC02G40300D PROTEIN"/>
    <property type="match status" value="1"/>
</dbReference>
<evidence type="ECO:0000313" key="2">
    <source>
        <dbReference type="EnsemblPlants" id="Solyc08g067650.1.1.1"/>
    </source>
</evidence>